<dbReference type="InterPro" id="IPR001683">
    <property type="entry name" value="PX_dom"/>
</dbReference>
<dbReference type="EMBL" id="CAIX01000001">
    <property type="protein sequence ID" value="CCI39332.1"/>
    <property type="molecule type" value="Genomic_DNA"/>
</dbReference>
<feature type="compositionally biased region" description="Basic and acidic residues" evidence="1">
    <location>
        <begin position="179"/>
        <end position="188"/>
    </location>
</feature>
<dbReference type="SMART" id="SM00312">
    <property type="entry name" value="PX"/>
    <property type="match status" value="1"/>
</dbReference>
<sequence length="272" mass="30810">MGQTLSEKHAQNVQVFIPAALNRPTHTLYSISVVVHPTQQEWTINRRYSQFHQLRQDLLSAIHEGSHCPGCVIFTNHLMEMSFPSKSLFRTNRNVRKRVAVLQEFLRSLVQIVFLGETSECRNCGLRIREVLRAFLLRGAQPVGTSDLCKIQSTLCLHQCYRNKSEALKEPESNQIEFPRAESDRDSHSQSSEGTTEEVSFPSNNMFESSSEKCHDDALPLEQAMREVVIPEGAACTTADIMERLSSMWLAYESLSSDSSRLSMGTQHSFTL</sequence>
<accession>A0A024FY28</accession>
<dbReference type="Pfam" id="PF00787">
    <property type="entry name" value="PX"/>
    <property type="match status" value="1"/>
</dbReference>
<protein>
    <recommendedName>
        <fullName evidence="2">PX domain-containing protein</fullName>
    </recommendedName>
</protein>
<gene>
    <name evidence="3" type="ORF">BN9_001150</name>
</gene>
<feature type="compositionally biased region" description="Polar residues" evidence="1">
    <location>
        <begin position="189"/>
        <end position="209"/>
    </location>
</feature>
<dbReference type="SUPFAM" id="SSF64268">
    <property type="entry name" value="PX domain"/>
    <property type="match status" value="1"/>
</dbReference>
<name>A0A024FY28_9STRA</name>
<dbReference type="InterPro" id="IPR036871">
    <property type="entry name" value="PX_dom_sf"/>
</dbReference>
<comment type="caution">
    <text evidence="3">The sequence shown here is derived from an EMBL/GenBank/DDBJ whole genome shotgun (WGS) entry which is preliminary data.</text>
</comment>
<dbReference type="OrthoDB" id="153314at2759"/>
<dbReference type="Proteomes" id="UP000053237">
    <property type="component" value="Unassembled WGS sequence"/>
</dbReference>
<keyword evidence="4" id="KW-1185">Reference proteome</keyword>
<feature type="region of interest" description="Disordered" evidence="1">
    <location>
        <begin position="171"/>
        <end position="212"/>
    </location>
</feature>
<dbReference type="PROSITE" id="PS50195">
    <property type="entry name" value="PX"/>
    <property type="match status" value="1"/>
</dbReference>
<dbReference type="Gene3D" id="3.30.1520.10">
    <property type="entry name" value="Phox-like domain"/>
    <property type="match status" value="1"/>
</dbReference>
<evidence type="ECO:0000313" key="3">
    <source>
        <dbReference type="EMBL" id="CCI39332.1"/>
    </source>
</evidence>
<feature type="domain" description="PX" evidence="2">
    <location>
        <begin position="7"/>
        <end position="143"/>
    </location>
</feature>
<proteinExistence type="predicted"/>
<reference evidence="3 4" key="1">
    <citation type="submission" date="2012-05" db="EMBL/GenBank/DDBJ databases">
        <title>Recombination and specialization in a pathogen metapopulation.</title>
        <authorList>
            <person name="Gardiner A."/>
            <person name="Kemen E."/>
            <person name="Schultz-Larsen T."/>
            <person name="MacLean D."/>
            <person name="Van Oosterhout C."/>
            <person name="Jones J.D.G."/>
        </authorList>
    </citation>
    <scope>NUCLEOTIDE SEQUENCE [LARGE SCALE GENOMIC DNA]</scope>
    <source>
        <strain evidence="3 4">Ac Nc2</strain>
    </source>
</reference>
<evidence type="ECO:0000259" key="2">
    <source>
        <dbReference type="PROSITE" id="PS50195"/>
    </source>
</evidence>
<evidence type="ECO:0000256" key="1">
    <source>
        <dbReference type="SAM" id="MobiDB-lite"/>
    </source>
</evidence>
<evidence type="ECO:0000313" key="4">
    <source>
        <dbReference type="Proteomes" id="UP000053237"/>
    </source>
</evidence>
<dbReference type="AlphaFoldDB" id="A0A024FY28"/>
<dbReference type="CDD" id="cd06093">
    <property type="entry name" value="PX_domain"/>
    <property type="match status" value="1"/>
</dbReference>
<organism evidence="3 4">
    <name type="scientific">Albugo candida</name>
    <dbReference type="NCBI Taxonomy" id="65357"/>
    <lineage>
        <taxon>Eukaryota</taxon>
        <taxon>Sar</taxon>
        <taxon>Stramenopiles</taxon>
        <taxon>Oomycota</taxon>
        <taxon>Peronosporomycetes</taxon>
        <taxon>Albuginales</taxon>
        <taxon>Albuginaceae</taxon>
        <taxon>Albugo</taxon>
    </lineage>
</organism>
<dbReference type="InParanoid" id="A0A024FY28"/>
<dbReference type="GO" id="GO:0035091">
    <property type="term" value="F:phosphatidylinositol binding"/>
    <property type="evidence" value="ECO:0007669"/>
    <property type="project" value="InterPro"/>
</dbReference>